<keyword evidence="9 11" id="KW-0472">Membrane</keyword>
<reference evidence="13 14" key="1">
    <citation type="submission" date="2020-03" db="EMBL/GenBank/DDBJ databases">
        <title>Genomic Encyclopedia of Type Strains, Phase IV (KMG-IV): sequencing the most valuable type-strain genomes for metagenomic binning, comparative biology and taxonomic classification.</title>
        <authorList>
            <person name="Goeker M."/>
        </authorList>
    </citation>
    <scope>NUCLEOTIDE SEQUENCE [LARGE SCALE GENOMIC DNA]</scope>
    <source>
        <strain evidence="13 14">DSM 105096</strain>
    </source>
</reference>
<accession>A0ABX0XDX6</accession>
<evidence type="ECO:0000256" key="9">
    <source>
        <dbReference type="ARBA" id="ARBA00023136"/>
    </source>
</evidence>
<evidence type="ECO:0000256" key="7">
    <source>
        <dbReference type="ARBA" id="ARBA00022989"/>
    </source>
</evidence>
<feature type="transmembrane region" description="Helical" evidence="11">
    <location>
        <begin position="193"/>
        <end position="216"/>
    </location>
</feature>
<dbReference type="InterPro" id="IPR000568">
    <property type="entry name" value="ATP_synth_F0_asu"/>
</dbReference>
<dbReference type="PROSITE" id="PS00449">
    <property type="entry name" value="ATPASE_A"/>
    <property type="match status" value="1"/>
</dbReference>
<keyword evidence="5 11" id="KW-0812">Transmembrane</keyword>
<dbReference type="RefSeq" id="WP_168037706.1">
    <property type="nucleotide sequence ID" value="NZ_JAATJH010000003.1"/>
</dbReference>
<keyword evidence="11" id="KW-1003">Cell membrane</keyword>
<dbReference type="PRINTS" id="PR00123">
    <property type="entry name" value="ATPASEA"/>
</dbReference>
<dbReference type="Pfam" id="PF00119">
    <property type="entry name" value="ATP-synt_A"/>
    <property type="match status" value="1"/>
</dbReference>
<evidence type="ECO:0000256" key="3">
    <source>
        <dbReference type="ARBA" id="ARBA00022448"/>
    </source>
</evidence>
<dbReference type="Proteomes" id="UP000770785">
    <property type="component" value="Unassembled WGS sequence"/>
</dbReference>
<keyword evidence="3 11" id="KW-0813">Transport</keyword>
<evidence type="ECO:0000256" key="5">
    <source>
        <dbReference type="ARBA" id="ARBA00022692"/>
    </source>
</evidence>
<keyword evidence="10 11" id="KW-0066">ATP synthesis</keyword>
<keyword evidence="14" id="KW-1185">Reference proteome</keyword>
<dbReference type="InterPro" id="IPR045082">
    <property type="entry name" value="ATP_syn_F0_a_bact/chloroplast"/>
</dbReference>
<comment type="similarity">
    <text evidence="2 11 12">Belongs to the ATPase A chain family.</text>
</comment>
<evidence type="ECO:0000256" key="4">
    <source>
        <dbReference type="ARBA" id="ARBA00022547"/>
    </source>
</evidence>
<feature type="transmembrane region" description="Helical" evidence="11">
    <location>
        <begin position="165"/>
        <end position="187"/>
    </location>
</feature>
<protein>
    <recommendedName>
        <fullName evidence="11 12">ATP synthase subunit a</fullName>
    </recommendedName>
    <alternativeName>
        <fullName evidence="11">ATP synthase F0 sector subunit a</fullName>
    </alternativeName>
    <alternativeName>
        <fullName evidence="11">F-ATPase subunit 6</fullName>
    </alternativeName>
</protein>
<keyword evidence="4 11" id="KW-0138">CF(0)</keyword>
<dbReference type="EMBL" id="JAATJH010000003">
    <property type="protein sequence ID" value="NJC26957.1"/>
    <property type="molecule type" value="Genomic_DNA"/>
</dbReference>
<evidence type="ECO:0000256" key="2">
    <source>
        <dbReference type="ARBA" id="ARBA00006810"/>
    </source>
</evidence>
<comment type="function">
    <text evidence="11 12">Key component of the proton channel; it plays a direct role in the translocation of protons across the membrane.</text>
</comment>
<dbReference type="PANTHER" id="PTHR42823:SF3">
    <property type="entry name" value="ATP SYNTHASE SUBUNIT A, CHLOROPLASTIC"/>
    <property type="match status" value="1"/>
</dbReference>
<gene>
    <name evidence="11" type="primary">atpB</name>
    <name evidence="13" type="ORF">GGR27_002467</name>
</gene>
<evidence type="ECO:0000256" key="1">
    <source>
        <dbReference type="ARBA" id="ARBA00004141"/>
    </source>
</evidence>
<name>A0ABX0XDX6_9BACT</name>
<evidence type="ECO:0000256" key="10">
    <source>
        <dbReference type="ARBA" id="ARBA00023310"/>
    </source>
</evidence>
<dbReference type="NCBIfam" id="TIGR03306">
    <property type="entry name" value="altF1_A"/>
    <property type="match status" value="1"/>
</dbReference>
<keyword evidence="7 11" id="KW-1133">Transmembrane helix</keyword>
<feature type="transmembrane region" description="Helical" evidence="11">
    <location>
        <begin position="107"/>
        <end position="127"/>
    </location>
</feature>
<dbReference type="InterPro" id="IPR017692">
    <property type="entry name" value="Alt_ATP_synth_F0_Asu"/>
</dbReference>
<feature type="transmembrane region" description="Helical" evidence="11">
    <location>
        <begin position="20"/>
        <end position="39"/>
    </location>
</feature>
<dbReference type="PANTHER" id="PTHR42823">
    <property type="entry name" value="ATP SYNTHASE SUBUNIT A, CHLOROPLASTIC"/>
    <property type="match status" value="1"/>
</dbReference>
<dbReference type="HAMAP" id="MF_01393">
    <property type="entry name" value="ATP_synth_a_bact"/>
    <property type="match status" value="1"/>
</dbReference>
<sequence>MKLSPDETIFWEYGFFTINLTLVTTWGIMLLLIISAVIITRQLRTDVQISGWQSFLEILVTGINKQIEEVGLKQPAHYIGFIGTLFLFIATANLLIILPWYEPPTGSLSTTAALSICVLFAVPFFGIQKNGFVAYLKTYVEPAAFMLPFNIIGKVSRTLALTIRLFGNIMSGGLIIAILLTIAPLLFPVIMTGLGLLTGMVQAYIFSILATVYIAAAVRESERREMPITQPK</sequence>
<comment type="caution">
    <text evidence="13">The sequence shown here is derived from an EMBL/GenBank/DDBJ whole genome shotgun (WGS) entry which is preliminary data.</text>
</comment>
<dbReference type="Gene3D" id="1.20.120.220">
    <property type="entry name" value="ATP synthase, F0 complex, subunit A"/>
    <property type="match status" value="1"/>
</dbReference>
<keyword evidence="6 11" id="KW-0375">Hydrogen ion transport</keyword>
<feature type="transmembrane region" description="Helical" evidence="11">
    <location>
        <begin position="78"/>
        <end position="101"/>
    </location>
</feature>
<dbReference type="SUPFAM" id="SSF81336">
    <property type="entry name" value="F1F0 ATP synthase subunit A"/>
    <property type="match status" value="1"/>
</dbReference>
<evidence type="ECO:0000313" key="14">
    <source>
        <dbReference type="Proteomes" id="UP000770785"/>
    </source>
</evidence>
<keyword evidence="8 11" id="KW-0406">Ion transport</keyword>
<dbReference type="NCBIfam" id="NF004481">
    <property type="entry name" value="PRK05815.2-3"/>
    <property type="match status" value="1"/>
</dbReference>
<evidence type="ECO:0000256" key="12">
    <source>
        <dbReference type="RuleBase" id="RU000483"/>
    </source>
</evidence>
<evidence type="ECO:0000256" key="11">
    <source>
        <dbReference type="HAMAP-Rule" id="MF_01393"/>
    </source>
</evidence>
<evidence type="ECO:0000256" key="6">
    <source>
        <dbReference type="ARBA" id="ARBA00022781"/>
    </source>
</evidence>
<organism evidence="13 14">
    <name type="scientific">Neolewinella antarctica</name>
    <dbReference type="NCBI Taxonomy" id="442734"/>
    <lineage>
        <taxon>Bacteria</taxon>
        <taxon>Pseudomonadati</taxon>
        <taxon>Bacteroidota</taxon>
        <taxon>Saprospiria</taxon>
        <taxon>Saprospirales</taxon>
        <taxon>Lewinellaceae</taxon>
        <taxon>Neolewinella</taxon>
    </lineage>
</organism>
<dbReference type="InterPro" id="IPR023011">
    <property type="entry name" value="ATP_synth_F0_asu_AS"/>
</dbReference>
<dbReference type="InterPro" id="IPR035908">
    <property type="entry name" value="F0_ATP_A_sf"/>
</dbReference>
<dbReference type="NCBIfam" id="TIGR01131">
    <property type="entry name" value="ATP_synt_6_or_A"/>
    <property type="match status" value="1"/>
</dbReference>
<evidence type="ECO:0000256" key="8">
    <source>
        <dbReference type="ARBA" id="ARBA00023065"/>
    </source>
</evidence>
<dbReference type="CDD" id="cd00310">
    <property type="entry name" value="ATP-synt_Fo_a_6"/>
    <property type="match status" value="1"/>
</dbReference>
<proteinExistence type="inferred from homology"/>
<evidence type="ECO:0000313" key="13">
    <source>
        <dbReference type="EMBL" id="NJC26957.1"/>
    </source>
</evidence>
<comment type="subcellular location">
    <subcellularLocation>
        <location evidence="11 12">Cell membrane</location>
        <topology evidence="11 12">Multi-pass membrane protein</topology>
    </subcellularLocation>
    <subcellularLocation>
        <location evidence="1">Membrane</location>
        <topology evidence="1">Multi-pass membrane protein</topology>
    </subcellularLocation>
</comment>